<dbReference type="PANTHER" id="PTHR36439">
    <property type="entry name" value="BLL4334 PROTEIN"/>
    <property type="match status" value="1"/>
</dbReference>
<dbReference type="Gene3D" id="3.30.70.1280">
    <property type="entry name" value="SP0830-like domains"/>
    <property type="match status" value="1"/>
</dbReference>
<dbReference type="InterPro" id="IPR012545">
    <property type="entry name" value="DUF1697"/>
</dbReference>
<evidence type="ECO:0000313" key="2">
    <source>
        <dbReference type="Proteomes" id="UP000004322"/>
    </source>
</evidence>
<proteinExistence type="predicted"/>
<dbReference type="Pfam" id="PF08002">
    <property type="entry name" value="DUF1697"/>
    <property type="match status" value="1"/>
</dbReference>
<evidence type="ECO:0000313" key="1">
    <source>
        <dbReference type="EMBL" id="EHI74022.1"/>
    </source>
</evidence>
<keyword evidence="2" id="KW-1185">Reference proteome</keyword>
<comment type="caution">
    <text evidence="1">The sequence shown here is derived from an EMBL/GenBank/DDBJ whole genome shotgun (WGS) entry which is preliminary data.</text>
</comment>
<dbReference type="AlphaFoldDB" id="G5JR86"/>
<dbReference type="SUPFAM" id="SSF160379">
    <property type="entry name" value="SP0830-like"/>
    <property type="match status" value="1"/>
</dbReference>
<accession>G5JR86</accession>
<name>G5JR86_STRCG</name>
<dbReference type="EMBL" id="AEUV02000002">
    <property type="protein sequence ID" value="EHI74022.1"/>
    <property type="molecule type" value="Genomic_DNA"/>
</dbReference>
<protein>
    <recommendedName>
        <fullName evidence="3">DUF1697 domain-containing protein</fullName>
    </recommendedName>
</protein>
<gene>
    <name evidence="1" type="ORF">STRCR_0671</name>
</gene>
<dbReference type="PANTHER" id="PTHR36439:SF1">
    <property type="entry name" value="DUF1697 DOMAIN-CONTAINING PROTEIN"/>
    <property type="match status" value="1"/>
</dbReference>
<sequence>MKKAIILLRGVTPTGPNKIPKMAYLREILEVAGLQSIETCIQSGNIICETDLADKDIKNLVHDTKISERICPSLSKILSS</sequence>
<dbReference type="Proteomes" id="UP000004322">
    <property type="component" value="Unassembled WGS sequence"/>
</dbReference>
<reference evidence="1" key="1">
    <citation type="submission" date="2011-07" db="EMBL/GenBank/DDBJ databases">
        <authorList>
            <person name="Stanhope M.J."/>
            <person name="Durkin A.S."/>
            <person name="Hostetler J."/>
            <person name="Kim M."/>
            <person name="Radune D."/>
            <person name="Singh I."/>
            <person name="Town C.D."/>
        </authorList>
    </citation>
    <scope>NUCLEOTIDE SEQUENCE [LARGE SCALE GENOMIC DNA]</scope>
    <source>
        <strain evidence="1">HS-6</strain>
    </source>
</reference>
<dbReference type="eggNOG" id="COG3797">
    <property type="taxonomic scope" value="Bacteria"/>
</dbReference>
<organism evidence="1 2">
    <name type="scientific">Streptococcus criceti HS-6</name>
    <dbReference type="NCBI Taxonomy" id="873449"/>
    <lineage>
        <taxon>Bacteria</taxon>
        <taxon>Bacillati</taxon>
        <taxon>Bacillota</taxon>
        <taxon>Bacilli</taxon>
        <taxon>Lactobacillales</taxon>
        <taxon>Streptococcaceae</taxon>
        <taxon>Streptococcus</taxon>
    </lineage>
</organism>
<evidence type="ECO:0008006" key="3">
    <source>
        <dbReference type="Google" id="ProtNLM"/>
    </source>
</evidence>
<dbReference type="STRING" id="873449.STRCR_0671"/>